<dbReference type="RefSeq" id="WP_010964448.1">
    <property type="nucleotide sequence ID" value="NC_003030.1"/>
</dbReference>
<dbReference type="Proteomes" id="UP000000814">
    <property type="component" value="Chromosome"/>
</dbReference>
<dbReference type="KEGG" id="cac:CA_C1134"/>
<reference evidence="1 2" key="1">
    <citation type="journal article" date="2001" name="J. Bacteriol.">
        <title>Genome sequence and comparative analysis of the solvent-producing bacterium Clostridium acetobutylicum.</title>
        <authorList>
            <person name="Nolling J."/>
            <person name="Breton G."/>
            <person name="Omelchenko M.V."/>
            <person name="Makarova K.S."/>
            <person name="Zeng Q."/>
            <person name="Gibson R."/>
            <person name="Lee H.M."/>
            <person name="Dubois J."/>
            <person name="Qiu D."/>
            <person name="Hitti J."/>
            <person name="Wolf Y.I."/>
            <person name="Tatusov R.L."/>
            <person name="Sabathe F."/>
            <person name="Doucette-Stamm L."/>
            <person name="Soucaille P."/>
            <person name="Daly M.J."/>
            <person name="Bennett G.N."/>
            <person name="Koonin E.V."/>
            <person name="Smith D.R."/>
        </authorList>
    </citation>
    <scope>NUCLEOTIDE SEQUENCE [LARGE SCALE GENOMIC DNA]</scope>
    <source>
        <strain evidence="2">ATCC 824 / DSM 792 / JCM 1419 / LMG 5710 / VKM B-1787</strain>
    </source>
</reference>
<dbReference type="EMBL" id="AE001437">
    <property type="protein sequence ID" value="AAK79107.1"/>
    <property type="molecule type" value="Genomic_DNA"/>
</dbReference>
<dbReference type="InterPro" id="IPR027417">
    <property type="entry name" value="P-loop_NTPase"/>
</dbReference>
<dbReference type="Gene3D" id="3.30.420.240">
    <property type="match status" value="1"/>
</dbReference>
<organism evidence="1 2">
    <name type="scientific">Clostridium acetobutylicum (strain ATCC 824 / DSM 792 / JCM 1419 / IAM 19013 / LMG 5710 / NBRC 13948 / NRRL B-527 / VKM B-1787 / 2291 / W)</name>
    <dbReference type="NCBI Taxonomy" id="272562"/>
    <lineage>
        <taxon>Bacteria</taxon>
        <taxon>Bacillati</taxon>
        <taxon>Bacillota</taxon>
        <taxon>Clostridia</taxon>
        <taxon>Eubacteriales</taxon>
        <taxon>Clostridiaceae</taxon>
        <taxon>Clostridium</taxon>
    </lineage>
</organism>
<dbReference type="PIR" id="H97039">
    <property type="entry name" value="H97039"/>
</dbReference>
<accession>Q97JY8</accession>
<protein>
    <submittedName>
        <fullName evidence="1">Phage related protein, YonF B.subtilis homolog</fullName>
    </submittedName>
</protein>
<gene>
    <name evidence="1" type="ordered locus">CA_C1134</name>
</gene>
<proteinExistence type="predicted"/>
<evidence type="ECO:0000313" key="2">
    <source>
        <dbReference type="Proteomes" id="UP000000814"/>
    </source>
</evidence>
<dbReference type="AlphaFoldDB" id="Q97JY8"/>
<evidence type="ECO:0000313" key="1">
    <source>
        <dbReference type="EMBL" id="AAK79107.1"/>
    </source>
</evidence>
<dbReference type="STRING" id="272562.CA_C1134"/>
<dbReference type="GeneID" id="44997644"/>
<dbReference type="PATRIC" id="fig|272562.8.peg.1341"/>
<dbReference type="Gene3D" id="3.40.50.300">
    <property type="entry name" value="P-loop containing nucleotide triphosphate hydrolases"/>
    <property type="match status" value="1"/>
</dbReference>
<dbReference type="HOGENOM" id="CLU_465934_0_0_9"/>
<sequence>MKNFSQKIYKENKGVYKDPSAAESNKIVKENTVENPKEWEKQVWWWRQYLDIFIENYFSTEKSPVRFYDFQKVIVRECGNCSIVRDTEARSMGKTFKMSRVLAGLAILYPQNKILIVSNTVRQAILTVKYINDLGEENANFAREIIQPIKISKDGAKVKFKNGSEIEAMAMNKDGSNIRGERRKIIYIDESAWVMSSVIQSVLIPMLRYNRKVVENNRLKGLAFEDFSSKLIETSSAYLKSCDYYQRFKETIQDIRDGYKDRFCCALSYKTAVRCGIVEEDFVLEQKKKMPLSVWEMEWNSKFVGETEGSYFPYDLTEPCRDFSHVEIQQPKNSMSRYVLSLDVATSEDKKADNACITVIKIVPKNDGTYEKYIVFIRTYHGYSLEMLAEQVRITCCRFPNIIKVIIDANAIGEGVVSLLNIPYVDDLGREYPPLIKDTIEVSDSRKAINIISAIKADNKKNENMAVHTLLFLENHSLHIPIPSVKIRRQIEEQKIIIKDDTGTKRKISKEEVGVYIEADGLQMEMGNIVRIRTAAGNYLYDVKKSTQHKDRYSSLAMALDFIFSLEDKNRGDATENSGDNCWGRSMNF</sequence>
<dbReference type="OrthoDB" id="1953225at2"/>
<dbReference type="Pfam" id="PF03237">
    <property type="entry name" value="Terminase_6N"/>
    <property type="match status" value="1"/>
</dbReference>
<dbReference type="eggNOG" id="ENOG502Z8DD">
    <property type="taxonomic scope" value="Bacteria"/>
</dbReference>
<name>Q97JY8_CLOAB</name>
<keyword evidence="2" id="KW-1185">Reference proteome</keyword>